<comment type="caution">
    <text evidence="2">The sequence shown here is derived from an EMBL/GenBank/DDBJ whole genome shotgun (WGS) entry which is preliminary data.</text>
</comment>
<evidence type="ECO:0000313" key="2">
    <source>
        <dbReference type="EMBL" id="CAE8582229.1"/>
    </source>
</evidence>
<evidence type="ECO:0000313" key="3">
    <source>
        <dbReference type="Proteomes" id="UP000654075"/>
    </source>
</evidence>
<organism evidence="2 3">
    <name type="scientific">Polarella glacialis</name>
    <name type="common">Dinoflagellate</name>
    <dbReference type="NCBI Taxonomy" id="89957"/>
    <lineage>
        <taxon>Eukaryota</taxon>
        <taxon>Sar</taxon>
        <taxon>Alveolata</taxon>
        <taxon>Dinophyceae</taxon>
        <taxon>Suessiales</taxon>
        <taxon>Suessiaceae</taxon>
        <taxon>Polarella</taxon>
    </lineage>
</organism>
<gene>
    <name evidence="2" type="ORF">PGLA1383_LOCUS1231</name>
</gene>
<dbReference type="Proteomes" id="UP000654075">
    <property type="component" value="Unassembled WGS sequence"/>
</dbReference>
<feature type="compositionally biased region" description="Acidic residues" evidence="1">
    <location>
        <begin position="271"/>
        <end position="280"/>
    </location>
</feature>
<sequence>MQIEEVRTELALRRFRAAESDGSSPPMILKACEWGENELNLFSVLSSSGEFAAARVEARRRAAAAQDPPDQEFIKTLLAEPLFQVPKSPEPAWLSAVAHQRKYFRNCVFLIDRGNGQIDSLKFVFAVQSPLYAAFSNVTAKDMWVTLGVVCCDNLEALATEHCVAFEAEFVSHIPSARLADIDISQIEVLSHLEYTKGCEMRTWAVRPEPLREFLASLPPKKERDSARTGPRAATASRAAMGELPAWARDRLNKSATNRPAPDRQIAEPSEGSDQDEQQPFDEDQVEALFEELELRRADYGAAQHPRHEDFRVVLFTAKEGMGLSMAIQAYKGICSGDHAVEFCRRRSVNQSSHFHLSVYTEDVCGVLARSWCHRMQYFLNLTLSEDSDYKFKSADLAAYCEPSEFSELADRAGLSVAAHSHPTTVC</sequence>
<evidence type="ECO:0000256" key="1">
    <source>
        <dbReference type="SAM" id="MobiDB-lite"/>
    </source>
</evidence>
<dbReference type="AlphaFoldDB" id="A0A813D9D5"/>
<proteinExistence type="predicted"/>
<keyword evidence="3" id="KW-1185">Reference proteome</keyword>
<name>A0A813D9D5_POLGL</name>
<accession>A0A813D9D5</accession>
<feature type="region of interest" description="Disordered" evidence="1">
    <location>
        <begin position="254"/>
        <end position="280"/>
    </location>
</feature>
<dbReference type="EMBL" id="CAJNNV010000324">
    <property type="protein sequence ID" value="CAE8582229.1"/>
    <property type="molecule type" value="Genomic_DNA"/>
</dbReference>
<protein>
    <submittedName>
        <fullName evidence="2">Uncharacterized protein</fullName>
    </submittedName>
</protein>
<feature type="region of interest" description="Disordered" evidence="1">
    <location>
        <begin position="216"/>
        <end position="240"/>
    </location>
</feature>
<reference evidence="2" key="1">
    <citation type="submission" date="2021-02" db="EMBL/GenBank/DDBJ databases">
        <authorList>
            <person name="Dougan E. K."/>
            <person name="Rhodes N."/>
            <person name="Thang M."/>
            <person name="Chan C."/>
        </authorList>
    </citation>
    <scope>NUCLEOTIDE SEQUENCE</scope>
</reference>